<dbReference type="RefSeq" id="WP_144257035.1">
    <property type="nucleotide sequence ID" value="NZ_VJZT01000013.1"/>
</dbReference>
<name>A0A553DXX5_9FLAO</name>
<gene>
    <name evidence="3" type="ORF">FNW21_12215</name>
</gene>
<protein>
    <submittedName>
        <fullName evidence="3">PorT family protein</fullName>
    </submittedName>
</protein>
<accession>A0A553DXX5</accession>
<keyword evidence="4" id="KW-1185">Reference proteome</keyword>
<feature type="signal peptide" evidence="1">
    <location>
        <begin position="1"/>
        <end position="24"/>
    </location>
</feature>
<dbReference type="Proteomes" id="UP000316371">
    <property type="component" value="Unassembled WGS sequence"/>
</dbReference>
<dbReference type="EMBL" id="VJZT01000013">
    <property type="protein sequence ID" value="TRX37542.1"/>
    <property type="molecule type" value="Genomic_DNA"/>
</dbReference>
<sequence length="214" mass="23600">MKKSKTSHFLAIACIVVISFSAKAQSDSPKFGVKGGFNFSNLYTDTVDDNNVLMGFNLGIYAKMPITQNFAVQTELYYTTKGAELVYNNAFANGTARFRLNYLEIPVLAVVNITKNFNIHAGPYLGYLVDGKVTNKSNSTLFDYENNLDTNDFNRFDAGIAAGFGVDIDAMSFGVRYNYGLTKVGKEQNYSGTNYTFPDAKNSVLNVYASFALN</sequence>
<feature type="domain" description="Outer membrane protein beta-barrel" evidence="2">
    <location>
        <begin position="29"/>
        <end position="184"/>
    </location>
</feature>
<dbReference type="AlphaFoldDB" id="A0A553DXX5"/>
<dbReference type="Pfam" id="PF13568">
    <property type="entry name" value="OMP_b-brl_2"/>
    <property type="match status" value="1"/>
</dbReference>
<dbReference type="InterPro" id="IPR025665">
    <property type="entry name" value="Beta-barrel_OMP_2"/>
</dbReference>
<keyword evidence="1" id="KW-0732">Signal</keyword>
<evidence type="ECO:0000313" key="3">
    <source>
        <dbReference type="EMBL" id="TRX37542.1"/>
    </source>
</evidence>
<reference evidence="3 4" key="1">
    <citation type="submission" date="2019-07" db="EMBL/GenBank/DDBJ databases">
        <title>Novel species of Flavobacterium.</title>
        <authorList>
            <person name="Liu Q."/>
            <person name="Xin Y.-H."/>
        </authorList>
    </citation>
    <scope>NUCLEOTIDE SEQUENCE [LARGE SCALE GENOMIC DNA]</scope>
    <source>
        <strain evidence="3 4">LB1R34</strain>
    </source>
</reference>
<dbReference type="OrthoDB" id="947434at2"/>
<evidence type="ECO:0000313" key="4">
    <source>
        <dbReference type="Proteomes" id="UP000316371"/>
    </source>
</evidence>
<proteinExistence type="predicted"/>
<feature type="chain" id="PRO_5022159689" evidence="1">
    <location>
        <begin position="25"/>
        <end position="214"/>
    </location>
</feature>
<evidence type="ECO:0000259" key="2">
    <source>
        <dbReference type="Pfam" id="PF13568"/>
    </source>
</evidence>
<comment type="caution">
    <text evidence="3">The sequence shown here is derived from an EMBL/GenBank/DDBJ whole genome shotgun (WGS) entry which is preliminary data.</text>
</comment>
<organism evidence="3 4">
    <name type="scientific">Flavobacterium restrictum</name>
    <dbReference type="NCBI Taxonomy" id="2594428"/>
    <lineage>
        <taxon>Bacteria</taxon>
        <taxon>Pseudomonadati</taxon>
        <taxon>Bacteroidota</taxon>
        <taxon>Flavobacteriia</taxon>
        <taxon>Flavobacteriales</taxon>
        <taxon>Flavobacteriaceae</taxon>
        <taxon>Flavobacterium</taxon>
    </lineage>
</organism>
<evidence type="ECO:0000256" key="1">
    <source>
        <dbReference type="SAM" id="SignalP"/>
    </source>
</evidence>